<evidence type="ECO:0000256" key="3">
    <source>
        <dbReference type="ARBA" id="ARBA00022630"/>
    </source>
</evidence>
<dbReference type="GO" id="GO:0050661">
    <property type="term" value="F:NADP binding"/>
    <property type="evidence" value="ECO:0007669"/>
    <property type="project" value="InterPro"/>
</dbReference>
<dbReference type="AlphaFoldDB" id="A0A916TPX1"/>
<dbReference type="PANTHER" id="PTHR43098">
    <property type="entry name" value="L-ORNITHINE N(5)-MONOOXYGENASE-RELATED"/>
    <property type="match status" value="1"/>
</dbReference>
<sequence length="618" mass="71070">MMYNPTQCPAADEIDIPAIRARYLAERDRRIKKDHNDQYIASSGKYAEIYEVDPYTPVTPRDPITGETDVVILGAGYCGMMVGAQLRKAGIDNFYNIDHGGDFGGTWYWNRYPGIQCDNDALCYMPLLEETGYMPSRKFADGIEIQKHCRIIAEHFGLYQNALFHTLIRNLKWDPEINRWHVGTNRGDDIKARFVVLAMGPLNKPKLPGIPGIDRFKGKMFHTARWDYEYTGGEWGRPELEKLKDKRVAIIGTGATAVQIVPYLGKYAKQLYVIQRTPSTIDFRNNRETDPEWFASQKPGWQEERIRNFHRAAMERLAPREPDMVEDIWTEISRNCNAQLEAEGWPDISPEEYAERREVMDYRVMERLRARVDALVEDPETAEALKPYYRYLCKRPCSNDDFYPTFNRPNVTLIDVAETQGVERLTETGFVHKGQEYEIDCLIFASGYEVTNDLDRRWGIDTIEGREGVSIYDYWRDGFRTFQGMMAHNFPNMFFTGFTQAGANATNSKTFIDQGRHIGYIASEAIRRGAAMVEPSQEAQDAYIAKLRSVAVDNSRFQNECTPSYFNNEGDPVKKRSIFGEPWGEGYYAFEDMLAKWRDEGSMAGLVLNSEHTLEPAE</sequence>
<keyword evidence="6" id="KW-0560">Oxidoreductase</keyword>
<gene>
    <name evidence="8" type="ORF">GCM10011494_04390</name>
</gene>
<evidence type="ECO:0000256" key="5">
    <source>
        <dbReference type="ARBA" id="ARBA00022857"/>
    </source>
</evidence>
<comment type="similarity">
    <text evidence="2">Belongs to the FAD-binding monooxygenase family.</text>
</comment>
<dbReference type="GO" id="GO:0004499">
    <property type="term" value="F:N,N-dimethylaniline monooxygenase activity"/>
    <property type="evidence" value="ECO:0007669"/>
    <property type="project" value="InterPro"/>
</dbReference>
<dbReference type="Proteomes" id="UP000608154">
    <property type="component" value="Unassembled WGS sequence"/>
</dbReference>
<keyword evidence="7 8" id="KW-0503">Monooxygenase</keyword>
<keyword evidence="3" id="KW-0285">Flavoprotein</keyword>
<reference evidence="8" key="1">
    <citation type="journal article" date="2014" name="Int. J. Syst. Evol. Microbiol.">
        <title>Complete genome sequence of Corynebacterium casei LMG S-19264T (=DSM 44701T), isolated from a smear-ripened cheese.</title>
        <authorList>
            <consortium name="US DOE Joint Genome Institute (JGI-PGF)"/>
            <person name="Walter F."/>
            <person name="Albersmeier A."/>
            <person name="Kalinowski J."/>
            <person name="Ruckert C."/>
        </authorList>
    </citation>
    <scope>NUCLEOTIDE SEQUENCE</scope>
    <source>
        <strain evidence="8">CGMCC 1.15095</strain>
    </source>
</reference>
<keyword evidence="5" id="KW-0521">NADP</keyword>
<dbReference type="InterPro" id="IPR050775">
    <property type="entry name" value="FAD-binding_Monooxygenases"/>
</dbReference>
<dbReference type="RefSeq" id="WP_188767894.1">
    <property type="nucleotide sequence ID" value="NZ_BMHK01000002.1"/>
</dbReference>
<comment type="caution">
    <text evidence="8">The sequence shown here is derived from an EMBL/GenBank/DDBJ whole genome shotgun (WGS) entry which is preliminary data.</text>
</comment>
<evidence type="ECO:0000313" key="8">
    <source>
        <dbReference type="EMBL" id="GGB89181.1"/>
    </source>
</evidence>
<evidence type="ECO:0000256" key="1">
    <source>
        <dbReference type="ARBA" id="ARBA00001974"/>
    </source>
</evidence>
<keyword evidence="9" id="KW-1185">Reference proteome</keyword>
<dbReference type="InterPro" id="IPR036188">
    <property type="entry name" value="FAD/NAD-bd_sf"/>
</dbReference>
<name>A0A916TPX1_9SPHN</name>
<accession>A0A916TPX1</accession>
<dbReference type="EMBL" id="BMHK01000002">
    <property type="protein sequence ID" value="GGB89181.1"/>
    <property type="molecule type" value="Genomic_DNA"/>
</dbReference>
<dbReference type="Pfam" id="PF00743">
    <property type="entry name" value="FMO-like"/>
    <property type="match status" value="1"/>
</dbReference>
<organism evidence="8 9">
    <name type="scientific">Novosphingobium endophyticum</name>
    <dbReference type="NCBI Taxonomy" id="1955250"/>
    <lineage>
        <taxon>Bacteria</taxon>
        <taxon>Pseudomonadati</taxon>
        <taxon>Pseudomonadota</taxon>
        <taxon>Alphaproteobacteria</taxon>
        <taxon>Sphingomonadales</taxon>
        <taxon>Sphingomonadaceae</taxon>
        <taxon>Novosphingobium</taxon>
    </lineage>
</organism>
<evidence type="ECO:0000256" key="4">
    <source>
        <dbReference type="ARBA" id="ARBA00022827"/>
    </source>
</evidence>
<dbReference type="InterPro" id="IPR020946">
    <property type="entry name" value="Flavin_mOase-like"/>
</dbReference>
<reference evidence="8" key="2">
    <citation type="submission" date="2020-09" db="EMBL/GenBank/DDBJ databases">
        <authorList>
            <person name="Sun Q."/>
            <person name="Zhou Y."/>
        </authorList>
    </citation>
    <scope>NUCLEOTIDE SEQUENCE</scope>
    <source>
        <strain evidence="8">CGMCC 1.15095</strain>
    </source>
</reference>
<dbReference type="Gene3D" id="3.50.50.60">
    <property type="entry name" value="FAD/NAD(P)-binding domain"/>
    <property type="match status" value="2"/>
</dbReference>
<dbReference type="SUPFAM" id="SSF51905">
    <property type="entry name" value="FAD/NAD(P)-binding domain"/>
    <property type="match status" value="1"/>
</dbReference>
<evidence type="ECO:0000256" key="2">
    <source>
        <dbReference type="ARBA" id="ARBA00010139"/>
    </source>
</evidence>
<protein>
    <submittedName>
        <fullName evidence="8">Monooxygenase</fullName>
    </submittedName>
</protein>
<keyword evidence="4" id="KW-0274">FAD</keyword>
<comment type="cofactor">
    <cofactor evidence="1">
        <name>FAD</name>
        <dbReference type="ChEBI" id="CHEBI:57692"/>
    </cofactor>
</comment>
<proteinExistence type="inferred from homology"/>
<evidence type="ECO:0000256" key="6">
    <source>
        <dbReference type="ARBA" id="ARBA00023002"/>
    </source>
</evidence>
<evidence type="ECO:0000256" key="7">
    <source>
        <dbReference type="ARBA" id="ARBA00023033"/>
    </source>
</evidence>
<dbReference type="PANTHER" id="PTHR43098:SF4">
    <property type="entry name" value="BLR3857 PROTEIN"/>
    <property type="match status" value="1"/>
</dbReference>
<evidence type="ECO:0000313" key="9">
    <source>
        <dbReference type="Proteomes" id="UP000608154"/>
    </source>
</evidence>
<dbReference type="GO" id="GO:0050660">
    <property type="term" value="F:flavin adenine dinucleotide binding"/>
    <property type="evidence" value="ECO:0007669"/>
    <property type="project" value="InterPro"/>
</dbReference>